<dbReference type="FunFam" id="3.30.830.10:FF:000011">
    <property type="entry name" value="Presequence protease, mitochondrial"/>
    <property type="match status" value="1"/>
</dbReference>
<dbReference type="InterPro" id="IPR007863">
    <property type="entry name" value="Peptidase_M16_C"/>
</dbReference>
<feature type="domain" description="Peptidase M16C associated" evidence="1">
    <location>
        <begin position="463"/>
        <end position="710"/>
    </location>
</feature>
<dbReference type="AlphaFoldDB" id="A0A1S7LDR2"/>
<proteinExistence type="predicted"/>
<organism evidence="2">
    <name type="scientific">Magnetococcus massalia (strain MO-1)</name>
    <dbReference type="NCBI Taxonomy" id="451514"/>
    <lineage>
        <taxon>Bacteria</taxon>
        <taxon>Pseudomonadati</taxon>
        <taxon>Pseudomonadota</taxon>
        <taxon>Magnetococcia</taxon>
        <taxon>Magnetococcales</taxon>
        <taxon>Magnetococcaceae</taxon>
        <taxon>Magnetococcus</taxon>
    </lineage>
</organism>
<dbReference type="Pfam" id="PF00675">
    <property type="entry name" value="Peptidase_M16"/>
    <property type="match status" value="1"/>
</dbReference>
<dbReference type="Pfam" id="PF05193">
    <property type="entry name" value="Peptidase_M16_C"/>
    <property type="match status" value="1"/>
</dbReference>
<name>A0A1S7LDR2_MAGMO</name>
<accession>A0A1S7LDR2</accession>
<dbReference type="PANTHER" id="PTHR43016:SF13">
    <property type="entry name" value="PRESEQUENCE PROTEASE, MITOCHONDRIAL"/>
    <property type="match status" value="1"/>
</dbReference>
<dbReference type="InterPro" id="IPR011765">
    <property type="entry name" value="Pept_M16_N"/>
</dbReference>
<dbReference type="InterPro" id="IPR013578">
    <property type="entry name" value="Peptidase_M16C_assoc"/>
</dbReference>
<dbReference type="PANTHER" id="PTHR43016">
    <property type="entry name" value="PRESEQUENCE PROTEASE"/>
    <property type="match status" value="1"/>
</dbReference>
<dbReference type="GO" id="GO:0006508">
    <property type="term" value="P:proteolysis"/>
    <property type="evidence" value="ECO:0007669"/>
    <property type="project" value="InterPro"/>
</dbReference>
<reference evidence="2" key="1">
    <citation type="submission" date="2015-04" db="EMBL/GenBank/DDBJ databases">
        <authorList>
            <person name="Syromyatnikov M.Y."/>
            <person name="Popov V.N."/>
        </authorList>
    </citation>
    <scope>NUCLEOTIDE SEQUENCE</scope>
    <source>
        <strain evidence="2">MO-1</strain>
    </source>
</reference>
<dbReference type="GO" id="GO:0046872">
    <property type="term" value="F:metal ion binding"/>
    <property type="evidence" value="ECO:0007669"/>
    <property type="project" value="InterPro"/>
</dbReference>
<gene>
    <name evidence="2" type="ORF">MAGMO_0478</name>
</gene>
<protein>
    <submittedName>
        <fullName evidence="2">Putative Peptidase M16C like protein</fullName>
    </submittedName>
</protein>
<dbReference type="Pfam" id="PF08367">
    <property type="entry name" value="M16C_assoc"/>
    <property type="match status" value="1"/>
</dbReference>
<sequence>MSHSPFSLLESQAVEALNLTVEVYQHNVTGARHLHLASEDRQNAFLVAFLTVPKDATGVAHILEHAALCGSERFPVRDPFFMMLRRTLATFMNAFTANDWTAYPFASQSRKDFSNLLDVYLDAAFFPNLDALDFAQEGYRIEPEEMDNPESPLVYKGVVFNEMKGAMSSPVRALWERLEHHLFPTITYHHNSGGDPACIPDLTWPQLKDFHATHYHPSNAIFMTFGDIPAAEHQAVFEQKVLSRFEKLDVSHLRVPDEQRYTAPIEVKESYAADGEPELSNKTHQVMGWLWPKSMGLDDLLQAHLLNGVLMDNSASPLLKALETSDLGSAPSPLCGVDDSGREMVFCCGLEGSEPERAEAVEQLILAVFNDVAENGVDSEQVEAVLHQLELSRREITGDGMPYGLKIMLMALPAALHGGDPVAVLNLEKALDRLREQCKDPQFIPNLVKALLLNNPHRIRLTMGPDDSLNRSREETEKQRLASIRAALKEGEYEQLVAQAKALEARQAQEDDPEILPKVTLEDVPKVLPIPEGQQSQQKSLLVDQYNQPTNGLVYFQAMCTLPELEPELMDLLPIFSSCFSEVGSGGRDYLQTQGLISRYTGGIGVRSSLRSLAATTDESLSRFLISSKALVRNSDTMVELMQETFNSARFDEASRIRELVAQMRAGAEMKVSESGHSLAMATAMRSMSPSATLSERWGGMSSVQRLKALDKSLDDAGSLSNLQGQLEEIAKRMRQMPVRFVAVAEERHQQALTESIQNHWQESASSDGGLGPQINPADYDGDIAWSTSVQVNYCARAHAAVPYTHADAPALTVLGPLLRNGYLHTAIREKGGAYGGGAGFDSDAGAFRFFSYRDPRLSETIADFENSVRWLLDEEHPDRLLEEAILGVVGSIDKPGSPAGEAKRAFHDALHGRSPEVRRNYRDQVLKVSWADLKRVAERYLGAESKRLAVVSNADRLAQEPLEGVETRTL</sequence>
<evidence type="ECO:0000259" key="1">
    <source>
        <dbReference type="SMART" id="SM01264"/>
    </source>
</evidence>
<dbReference type="SUPFAM" id="SSF63411">
    <property type="entry name" value="LuxS/MPP-like metallohydrolase"/>
    <property type="match status" value="4"/>
</dbReference>
<dbReference type="InterPro" id="IPR055130">
    <property type="entry name" value="PreP_C"/>
</dbReference>
<dbReference type="SMART" id="SM01264">
    <property type="entry name" value="M16C_associated"/>
    <property type="match status" value="1"/>
</dbReference>
<dbReference type="Pfam" id="PF22516">
    <property type="entry name" value="PreP_C"/>
    <property type="match status" value="1"/>
</dbReference>
<dbReference type="InterPro" id="IPR011249">
    <property type="entry name" value="Metalloenz_LuxS/M16"/>
</dbReference>
<dbReference type="Gene3D" id="3.30.830.10">
    <property type="entry name" value="Metalloenzyme, LuxS/M16 peptidase-like"/>
    <property type="match status" value="4"/>
</dbReference>
<evidence type="ECO:0000313" key="2">
    <source>
        <dbReference type="EMBL" id="CRH04688.1"/>
    </source>
</evidence>
<dbReference type="EMBL" id="LO017727">
    <property type="protein sequence ID" value="CRH04688.1"/>
    <property type="molecule type" value="Genomic_DNA"/>
</dbReference>